<protein>
    <recommendedName>
        <fullName evidence="2">Reverse transcriptase</fullName>
    </recommendedName>
</protein>
<proteinExistence type="predicted"/>
<reference evidence="1" key="1">
    <citation type="submission" date="2020-06" db="EMBL/GenBank/DDBJ databases">
        <authorList>
            <person name="Li T."/>
            <person name="Hu X."/>
            <person name="Zhang T."/>
            <person name="Song X."/>
            <person name="Zhang H."/>
            <person name="Dai N."/>
            <person name="Sheng W."/>
            <person name="Hou X."/>
            <person name="Wei L."/>
        </authorList>
    </citation>
    <scope>NUCLEOTIDE SEQUENCE</scope>
    <source>
        <strain evidence="1">G01</strain>
        <tissue evidence="1">Leaf</tissue>
    </source>
</reference>
<gene>
    <name evidence="1" type="ORF">Sangu_2960000</name>
</gene>
<dbReference type="InterPro" id="IPR052343">
    <property type="entry name" value="Retrotransposon-Effector_Assoc"/>
</dbReference>
<dbReference type="AlphaFoldDB" id="A0AAW2IKL6"/>
<dbReference type="PANTHER" id="PTHR46890">
    <property type="entry name" value="NON-LTR RETROLELEMENT REVERSE TRANSCRIPTASE-LIKE PROTEIN-RELATED"/>
    <property type="match status" value="1"/>
</dbReference>
<evidence type="ECO:0008006" key="2">
    <source>
        <dbReference type="Google" id="ProtNLM"/>
    </source>
</evidence>
<dbReference type="PANTHER" id="PTHR46890:SF48">
    <property type="entry name" value="RNA-DIRECTED DNA POLYMERASE"/>
    <property type="match status" value="1"/>
</dbReference>
<comment type="caution">
    <text evidence="1">The sequence shown here is derived from an EMBL/GenBank/DDBJ whole genome shotgun (WGS) entry which is preliminary data.</text>
</comment>
<name>A0AAW2IKL6_9LAMI</name>
<evidence type="ECO:0000313" key="1">
    <source>
        <dbReference type="EMBL" id="KAL0282258.1"/>
    </source>
</evidence>
<sequence>MLEPLNKATVRRLKILRNNARVEVYGPNENQATIAEYFSNIFKSTNPDSWVIEEILSCLEPRVMEEMNEEFLMSMLLPKCANPELVYDFHPIFLCNVVYKLASKAIANRLKPLLNTSISNSQSAFVLGRLIFDNVLVAYEVNHYLAHKYQGNSGYVSLKLDLSKA</sequence>
<organism evidence="1">
    <name type="scientific">Sesamum angustifolium</name>
    <dbReference type="NCBI Taxonomy" id="2727405"/>
    <lineage>
        <taxon>Eukaryota</taxon>
        <taxon>Viridiplantae</taxon>
        <taxon>Streptophyta</taxon>
        <taxon>Embryophyta</taxon>
        <taxon>Tracheophyta</taxon>
        <taxon>Spermatophyta</taxon>
        <taxon>Magnoliopsida</taxon>
        <taxon>eudicotyledons</taxon>
        <taxon>Gunneridae</taxon>
        <taxon>Pentapetalae</taxon>
        <taxon>asterids</taxon>
        <taxon>lamiids</taxon>
        <taxon>Lamiales</taxon>
        <taxon>Pedaliaceae</taxon>
        <taxon>Sesamum</taxon>
    </lineage>
</organism>
<dbReference type="EMBL" id="JACGWK010001833">
    <property type="protein sequence ID" value="KAL0282258.1"/>
    <property type="molecule type" value="Genomic_DNA"/>
</dbReference>
<accession>A0AAW2IKL6</accession>
<reference evidence="1" key="2">
    <citation type="journal article" date="2024" name="Plant">
        <title>Genomic evolution and insights into agronomic trait innovations of Sesamum species.</title>
        <authorList>
            <person name="Miao H."/>
            <person name="Wang L."/>
            <person name="Qu L."/>
            <person name="Liu H."/>
            <person name="Sun Y."/>
            <person name="Le M."/>
            <person name="Wang Q."/>
            <person name="Wei S."/>
            <person name="Zheng Y."/>
            <person name="Lin W."/>
            <person name="Duan Y."/>
            <person name="Cao H."/>
            <person name="Xiong S."/>
            <person name="Wang X."/>
            <person name="Wei L."/>
            <person name="Li C."/>
            <person name="Ma Q."/>
            <person name="Ju M."/>
            <person name="Zhao R."/>
            <person name="Li G."/>
            <person name="Mu C."/>
            <person name="Tian Q."/>
            <person name="Mei H."/>
            <person name="Zhang T."/>
            <person name="Gao T."/>
            <person name="Zhang H."/>
        </authorList>
    </citation>
    <scope>NUCLEOTIDE SEQUENCE</scope>
    <source>
        <strain evidence="1">G01</strain>
    </source>
</reference>